<gene>
    <name evidence="1" type="ORF">SOV92_16765</name>
</gene>
<proteinExistence type="predicted"/>
<sequence>MGDNMFFEYTSDSHLRLLLRLDRGNAVRKAIGRVIEKGDRVLDAGTGTGLLSFMALQCGAESITAIDNANLPMAKNLAKENGWSEKINFINADLFDENIPGVEGKYDVVLGFMYMNNIVLDEERARVVRRLANQHGKNGVKVIPNGIRYSAQLVEFPENDVFTYRSDLDAARKLLESNYDMKFESLIQRVKSEIGIYQACPVYGGHYSWQPSQASASARFERGHFRSLSVIKEVFTHNLQDVESDFVEIPKEVTLDISQSGKADGVIWQQELIFDDIIIWTTETFSPFLNNKNVVAGGLLNLELDEEWKVSNFLK</sequence>
<reference evidence="1" key="1">
    <citation type="submission" date="2023-11" db="EMBL/GenBank/DDBJ databases">
        <title>Comparative genomics revealed phylogeny of phytopathogenic Pectobacterium aroidearum based on whole-genome sequencing and function of putative horizontal acquire islands in P. aroidearum PccS1.</title>
        <authorList>
            <person name="Fan J."/>
            <person name="Yang L."/>
        </authorList>
    </citation>
    <scope>NUCLEOTIDE SEQUENCE</scope>
    <source>
        <strain evidence="1">NJAU140</strain>
    </source>
</reference>
<dbReference type="GO" id="GO:0016274">
    <property type="term" value="F:protein-arginine N-methyltransferase activity"/>
    <property type="evidence" value="ECO:0007669"/>
    <property type="project" value="InterPro"/>
</dbReference>
<evidence type="ECO:0000313" key="1">
    <source>
        <dbReference type="EMBL" id="MDY4379454.1"/>
    </source>
</evidence>
<dbReference type="GO" id="GO:0042054">
    <property type="term" value="F:histone methyltransferase activity"/>
    <property type="evidence" value="ECO:0007669"/>
    <property type="project" value="TreeGrafter"/>
</dbReference>
<name>A0AAW9HGB1_9GAMM</name>
<dbReference type="AlphaFoldDB" id="A0AAW9HGB1"/>
<dbReference type="InterPro" id="IPR025799">
    <property type="entry name" value="Arg_MeTrfase"/>
</dbReference>
<keyword evidence="1" id="KW-0808">Transferase</keyword>
<keyword evidence="1" id="KW-0489">Methyltransferase</keyword>
<dbReference type="Gene3D" id="3.40.50.150">
    <property type="entry name" value="Vaccinia Virus protein VP39"/>
    <property type="match status" value="1"/>
</dbReference>
<dbReference type="EMBL" id="JAXHOZ010000067">
    <property type="protein sequence ID" value="MDY4379454.1"/>
    <property type="molecule type" value="Genomic_DNA"/>
</dbReference>
<accession>A0AAW9HGB1</accession>
<dbReference type="EC" id="2.1.-.-" evidence="1"/>
<dbReference type="Proteomes" id="UP001269968">
    <property type="component" value="Unassembled WGS sequence"/>
</dbReference>
<comment type="caution">
    <text evidence="1">The sequence shown here is derived from an EMBL/GenBank/DDBJ whole genome shotgun (WGS) entry which is preliminary data.</text>
</comment>
<dbReference type="RefSeq" id="WP_320714812.1">
    <property type="nucleotide sequence ID" value="NZ_JAXHOZ010000067.1"/>
</dbReference>
<dbReference type="Pfam" id="PF06325">
    <property type="entry name" value="PrmA"/>
    <property type="match status" value="1"/>
</dbReference>
<dbReference type="SUPFAM" id="SSF53335">
    <property type="entry name" value="S-adenosyl-L-methionine-dependent methyltransferases"/>
    <property type="match status" value="1"/>
</dbReference>
<organism evidence="1 2">
    <name type="scientific">Pectobacterium brasiliense</name>
    <dbReference type="NCBI Taxonomy" id="180957"/>
    <lineage>
        <taxon>Bacteria</taxon>
        <taxon>Pseudomonadati</taxon>
        <taxon>Pseudomonadota</taxon>
        <taxon>Gammaproteobacteria</taxon>
        <taxon>Enterobacterales</taxon>
        <taxon>Pectobacteriaceae</taxon>
        <taxon>Pectobacterium</taxon>
    </lineage>
</organism>
<dbReference type="PANTHER" id="PTHR11006">
    <property type="entry name" value="PROTEIN ARGININE N-METHYLTRANSFERASE"/>
    <property type="match status" value="1"/>
</dbReference>
<evidence type="ECO:0000313" key="2">
    <source>
        <dbReference type="Proteomes" id="UP001269968"/>
    </source>
</evidence>
<dbReference type="PANTHER" id="PTHR11006:SF4">
    <property type="entry name" value="PROTEIN ARGININE N-METHYLTRANSFERASE 7"/>
    <property type="match status" value="1"/>
</dbReference>
<protein>
    <submittedName>
        <fullName evidence="1">Class I SAM-dependent methyltransferase</fullName>
        <ecNumber evidence="1">2.1.-.-</ecNumber>
    </submittedName>
</protein>
<dbReference type="CDD" id="cd02440">
    <property type="entry name" value="AdoMet_MTases"/>
    <property type="match status" value="1"/>
</dbReference>
<dbReference type="GO" id="GO:0032259">
    <property type="term" value="P:methylation"/>
    <property type="evidence" value="ECO:0007669"/>
    <property type="project" value="UniProtKB-KW"/>
</dbReference>
<dbReference type="InterPro" id="IPR029063">
    <property type="entry name" value="SAM-dependent_MTases_sf"/>
</dbReference>